<dbReference type="PANTHER" id="PTHR30031">
    <property type="entry name" value="PHOSPHOENOLPYRUVATE CARBOXYKINASE ATP"/>
    <property type="match status" value="1"/>
</dbReference>
<protein>
    <recommendedName>
        <fullName evidence="2">Phosphoenolpyruvate carboxykinase C-terminal P-loop domain-containing protein</fullName>
    </recommendedName>
</protein>
<dbReference type="GO" id="GO:0005524">
    <property type="term" value="F:ATP binding"/>
    <property type="evidence" value="ECO:0007669"/>
    <property type="project" value="InterPro"/>
</dbReference>
<dbReference type="InterPro" id="IPR001272">
    <property type="entry name" value="PEP_carboxykinase_ATP"/>
</dbReference>
<comment type="caution">
    <text evidence="1">The sequence shown here is derived from an EMBL/GenBank/DDBJ whole genome shotgun (WGS) entry which is preliminary data.</text>
</comment>
<dbReference type="InterPro" id="IPR013035">
    <property type="entry name" value="PEP_carboxykinase_C"/>
</dbReference>
<dbReference type="EMBL" id="BARS01043449">
    <property type="protein sequence ID" value="GAG39720.1"/>
    <property type="molecule type" value="Genomic_DNA"/>
</dbReference>
<proteinExistence type="predicted"/>
<dbReference type="PANTHER" id="PTHR30031:SF0">
    <property type="entry name" value="PHOSPHOENOLPYRUVATE CARBOXYKINASE (ATP)"/>
    <property type="match status" value="1"/>
</dbReference>
<gene>
    <name evidence="1" type="ORF">S01H1_65780</name>
</gene>
<evidence type="ECO:0008006" key="2">
    <source>
        <dbReference type="Google" id="ProtNLM"/>
    </source>
</evidence>
<dbReference type="GO" id="GO:0004612">
    <property type="term" value="F:phosphoenolpyruvate carboxykinase (ATP) activity"/>
    <property type="evidence" value="ECO:0007669"/>
    <property type="project" value="InterPro"/>
</dbReference>
<dbReference type="Pfam" id="PF01293">
    <property type="entry name" value="PEPCK_ATP"/>
    <property type="match status" value="1"/>
</dbReference>
<dbReference type="Gene3D" id="3.90.228.20">
    <property type="match status" value="1"/>
</dbReference>
<sequence>TGWTGGPYGIGERMSIKYTRALLHAALNGNLNDVQYETDPVFGLAIPKTCKDVPAEILNPRNTWEDKEAYDKQVQKLATLFKDNFKKYEDQNSEKVKQAGPKI</sequence>
<dbReference type="GO" id="GO:0005829">
    <property type="term" value="C:cytosol"/>
    <property type="evidence" value="ECO:0007669"/>
    <property type="project" value="TreeGrafter"/>
</dbReference>
<evidence type="ECO:0000313" key="1">
    <source>
        <dbReference type="EMBL" id="GAG39720.1"/>
    </source>
</evidence>
<dbReference type="AlphaFoldDB" id="X0X9H7"/>
<dbReference type="GO" id="GO:0006094">
    <property type="term" value="P:gluconeogenesis"/>
    <property type="evidence" value="ECO:0007669"/>
    <property type="project" value="InterPro"/>
</dbReference>
<accession>X0X9H7</accession>
<dbReference type="SUPFAM" id="SSF53795">
    <property type="entry name" value="PEP carboxykinase-like"/>
    <property type="match status" value="1"/>
</dbReference>
<feature type="non-terminal residue" evidence="1">
    <location>
        <position position="1"/>
    </location>
</feature>
<reference evidence="1" key="1">
    <citation type="journal article" date="2014" name="Front. Microbiol.">
        <title>High frequency of phylogenetically diverse reductive dehalogenase-homologous genes in deep subseafloor sedimentary metagenomes.</title>
        <authorList>
            <person name="Kawai M."/>
            <person name="Futagami T."/>
            <person name="Toyoda A."/>
            <person name="Takaki Y."/>
            <person name="Nishi S."/>
            <person name="Hori S."/>
            <person name="Arai W."/>
            <person name="Tsubouchi T."/>
            <person name="Morono Y."/>
            <person name="Uchiyama I."/>
            <person name="Ito T."/>
            <person name="Fujiyama A."/>
            <person name="Inagaki F."/>
            <person name="Takami H."/>
        </authorList>
    </citation>
    <scope>NUCLEOTIDE SEQUENCE</scope>
    <source>
        <strain evidence="1">Expedition CK06-06</strain>
    </source>
</reference>
<organism evidence="1">
    <name type="scientific">marine sediment metagenome</name>
    <dbReference type="NCBI Taxonomy" id="412755"/>
    <lineage>
        <taxon>unclassified sequences</taxon>
        <taxon>metagenomes</taxon>
        <taxon>ecological metagenomes</taxon>
    </lineage>
</organism>
<name>X0X9H7_9ZZZZ</name>